<evidence type="ECO:0000259" key="1">
    <source>
        <dbReference type="Pfam" id="PF01208"/>
    </source>
</evidence>
<dbReference type="GO" id="GO:0006779">
    <property type="term" value="P:porphyrin-containing compound biosynthetic process"/>
    <property type="evidence" value="ECO:0007669"/>
    <property type="project" value="InterPro"/>
</dbReference>
<reference evidence="2 3" key="1">
    <citation type="submission" date="2020-02" db="EMBL/GenBank/DDBJ databases">
        <title>Draft genome sequence of Haematococcus lacustris strain NIES-144.</title>
        <authorList>
            <person name="Morimoto D."/>
            <person name="Nakagawa S."/>
            <person name="Yoshida T."/>
            <person name="Sawayama S."/>
        </authorList>
    </citation>
    <scope>NUCLEOTIDE SEQUENCE [LARGE SCALE GENOMIC DNA]</scope>
    <source>
        <strain evidence="2 3">NIES-144</strain>
    </source>
</reference>
<organism evidence="2 3">
    <name type="scientific">Haematococcus lacustris</name>
    <name type="common">Green alga</name>
    <name type="synonym">Haematococcus pluvialis</name>
    <dbReference type="NCBI Taxonomy" id="44745"/>
    <lineage>
        <taxon>Eukaryota</taxon>
        <taxon>Viridiplantae</taxon>
        <taxon>Chlorophyta</taxon>
        <taxon>core chlorophytes</taxon>
        <taxon>Chlorophyceae</taxon>
        <taxon>CS clade</taxon>
        <taxon>Chlamydomonadales</taxon>
        <taxon>Haematococcaceae</taxon>
        <taxon>Haematococcus</taxon>
    </lineage>
</organism>
<proteinExistence type="predicted"/>
<name>A0A6A0A9C2_HAELA</name>
<evidence type="ECO:0000313" key="3">
    <source>
        <dbReference type="Proteomes" id="UP000485058"/>
    </source>
</evidence>
<dbReference type="Gene3D" id="3.20.20.210">
    <property type="match status" value="1"/>
</dbReference>
<dbReference type="SUPFAM" id="SSF51726">
    <property type="entry name" value="UROD/MetE-like"/>
    <property type="match status" value="1"/>
</dbReference>
<evidence type="ECO:0000313" key="2">
    <source>
        <dbReference type="EMBL" id="GFH29329.1"/>
    </source>
</evidence>
<feature type="non-terminal residue" evidence="2">
    <location>
        <position position="1"/>
    </location>
</feature>
<dbReference type="InterPro" id="IPR038071">
    <property type="entry name" value="UROD/MetE-like_sf"/>
</dbReference>
<accession>A0A6A0A9C2</accession>
<dbReference type="PANTHER" id="PTHR21091:SF167">
    <property type="entry name" value="UROPORPHYRINOGEN DECARBOXYLASE 1, CHLOROPLASTIC"/>
    <property type="match status" value="1"/>
</dbReference>
<gene>
    <name evidence="2" type="ORF">HaLaN_27970</name>
</gene>
<dbReference type="Proteomes" id="UP000485058">
    <property type="component" value="Unassembled WGS sequence"/>
</dbReference>
<dbReference type="Pfam" id="PF01208">
    <property type="entry name" value="URO-D"/>
    <property type="match status" value="1"/>
</dbReference>
<feature type="non-terminal residue" evidence="2">
    <location>
        <position position="63"/>
    </location>
</feature>
<sequence length="63" mass="7272">MCFTAPDVLDALLSHLADQVASYIKYQIDNGAQCMQIFDSWGGQLPPREWDRWSGPYLRRIVQ</sequence>
<protein>
    <submittedName>
        <fullName evidence="2">Uroporphyrinogen decarboxylase</fullName>
    </submittedName>
</protein>
<dbReference type="GO" id="GO:0004853">
    <property type="term" value="F:uroporphyrinogen decarboxylase activity"/>
    <property type="evidence" value="ECO:0007669"/>
    <property type="project" value="InterPro"/>
</dbReference>
<dbReference type="AlphaFoldDB" id="A0A6A0A9C2"/>
<dbReference type="PANTHER" id="PTHR21091">
    <property type="entry name" value="METHYLTETRAHYDROFOLATE:HOMOCYSTEINE METHYLTRANSFERASE RELATED"/>
    <property type="match status" value="1"/>
</dbReference>
<comment type="caution">
    <text evidence="2">The sequence shown here is derived from an EMBL/GenBank/DDBJ whole genome shotgun (WGS) entry which is preliminary data.</text>
</comment>
<dbReference type="EMBL" id="BLLF01004293">
    <property type="protein sequence ID" value="GFH29329.1"/>
    <property type="molecule type" value="Genomic_DNA"/>
</dbReference>
<feature type="domain" description="Uroporphyrinogen decarboxylase (URO-D)" evidence="1">
    <location>
        <begin position="1"/>
        <end position="63"/>
    </location>
</feature>
<keyword evidence="3" id="KW-1185">Reference proteome</keyword>
<dbReference type="InterPro" id="IPR000257">
    <property type="entry name" value="Uroporphyrinogen_deCOase"/>
</dbReference>